<gene>
    <name evidence="2" type="ORF">HDK90DRAFT_253317</name>
</gene>
<proteinExistence type="predicted"/>
<reference evidence="2 3" key="1">
    <citation type="submission" date="2024-04" db="EMBL/GenBank/DDBJ databases">
        <title>Phyllosticta paracitricarpa is synonymous to the EU quarantine fungus P. citricarpa based on phylogenomic analyses.</title>
        <authorList>
            <consortium name="Lawrence Berkeley National Laboratory"/>
            <person name="Van Ingen-Buijs V.A."/>
            <person name="Van Westerhoven A.C."/>
            <person name="Haridas S."/>
            <person name="Skiadas P."/>
            <person name="Martin F."/>
            <person name="Groenewald J.Z."/>
            <person name="Crous P.W."/>
            <person name="Seidl M.F."/>
        </authorList>
    </citation>
    <scope>NUCLEOTIDE SEQUENCE [LARGE SCALE GENOMIC DNA]</scope>
    <source>
        <strain evidence="2 3">CBS 123374</strain>
    </source>
</reference>
<evidence type="ECO:0008006" key="4">
    <source>
        <dbReference type="Google" id="ProtNLM"/>
    </source>
</evidence>
<keyword evidence="1" id="KW-0732">Signal</keyword>
<feature type="signal peptide" evidence="1">
    <location>
        <begin position="1"/>
        <end position="27"/>
    </location>
</feature>
<dbReference type="EMBL" id="JBBWRZ010000005">
    <property type="protein sequence ID" value="KAK8235676.1"/>
    <property type="molecule type" value="Genomic_DNA"/>
</dbReference>
<feature type="chain" id="PRO_5045673011" description="Secreted protein" evidence="1">
    <location>
        <begin position="28"/>
        <end position="88"/>
    </location>
</feature>
<evidence type="ECO:0000313" key="3">
    <source>
        <dbReference type="Proteomes" id="UP001492380"/>
    </source>
</evidence>
<dbReference type="Proteomes" id="UP001492380">
    <property type="component" value="Unassembled WGS sequence"/>
</dbReference>
<name>A0ABR1YR21_9PEZI</name>
<protein>
    <recommendedName>
        <fullName evidence="4">Secreted protein</fullName>
    </recommendedName>
</protein>
<evidence type="ECO:0000313" key="2">
    <source>
        <dbReference type="EMBL" id="KAK8235676.1"/>
    </source>
</evidence>
<evidence type="ECO:0000256" key="1">
    <source>
        <dbReference type="SAM" id="SignalP"/>
    </source>
</evidence>
<organism evidence="2 3">
    <name type="scientific">Phyllosticta capitalensis</name>
    <dbReference type="NCBI Taxonomy" id="121624"/>
    <lineage>
        <taxon>Eukaryota</taxon>
        <taxon>Fungi</taxon>
        <taxon>Dikarya</taxon>
        <taxon>Ascomycota</taxon>
        <taxon>Pezizomycotina</taxon>
        <taxon>Dothideomycetes</taxon>
        <taxon>Dothideomycetes incertae sedis</taxon>
        <taxon>Botryosphaeriales</taxon>
        <taxon>Phyllostictaceae</taxon>
        <taxon>Phyllosticta</taxon>
    </lineage>
</organism>
<comment type="caution">
    <text evidence="2">The sequence shown here is derived from an EMBL/GenBank/DDBJ whole genome shotgun (WGS) entry which is preliminary data.</text>
</comment>
<keyword evidence="3" id="KW-1185">Reference proteome</keyword>
<sequence length="88" mass="10108">MTFHFRGDMTPLTALLSVLLHCPLLHGQHRLCGPEPVFVRLHRPHSINKASHPSRQFICYPKYHPVVESKGERALALPPPFPPFNREH</sequence>
<accession>A0ABR1YR21</accession>